<keyword evidence="1" id="KW-0812">Transmembrane</keyword>
<proteinExistence type="predicted"/>
<dbReference type="Proteomes" id="UP000323567">
    <property type="component" value="Unassembled WGS sequence"/>
</dbReference>
<evidence type="ECO:0000313" key="2">
    <source>
        <dbReference type="EMBL" id="KAA2371429.1"/>
    </source>
</evidence>
<protein>
    <submittedName>
        <fullName evidence="2">Uncharacterized protein</fullName>
    </submittedName>
</protein>
<reference evidence="2 3" key="1">
    <citation type="journal article" date="2019" name="Nat. Med.">
        <title>A library of human gut bacterial isolates paired with longitudinal multiomics data enables mechanistic microbiome research.</title>
        <authorList>
            <person name="Poyet M."/>
            <person name="Groussin M."/>
            <person name="Gibbons S.M."/>
            <person name="Avila-Pacheco J."/>
            <person name="Jiang X."/>
            <person name="Kearney S.M."/>
            <person name="Perrotta A.R."/>
            <person name="Berdy B."/>
            <person name="Zhao S."/>
            <person name="Lieberman T.D."/>
            <person name="Swanson P.K."/>
            <person name="Smith M."/>
            <person name="Roesemann S."/>
            <person name="Alexander J.E."/>
            <person name="Rich S.A."/>
            <person name="Livny J."/>
            <person name="Vlamakis H."/>
            <person name="Clish C."/>
            <person name="Bullock K."/>
            <person name="Deik A."/>
            <person name="Scott J."/>
            <person name="Pierce K.A."/>
            <person name="Xavier R.J."/>
            <person name="Alm E.J."/>
        </authorList>
    </citation>
    <scope>NUCLEOTIDE SEQUENCE [LARGE SCALE GENOMIC DNA]</scope>
    <source>
        <strain evidence="2 3">BIOML-A2</strain>
    </source>
</reference>
<dbReference type="AlphaFoldDB" id="A0A5B3GEJ0"/>
<evidence type="ECO:0000313" key="3">
    <source>
        <dbReference type="Proteomes" id="UP000323567"/>
    </source>
</evidence>
<dbReference type="EMBL" id="VVXK01000003">
    <property type="protein sequence ID" value="KAA2371429.1"/>
    <property type="molecule type" value="Genomic_DNA"/>
</dbReference>
<comment type="caution">
    <text evidence="2">The sequence shown here is derived from an EMBL/GenBank/DDBJ whole genome shotgun (WGS) entry which is preliminary data.</text>
</comment>
<organism evidence="2 3">
    <name type="scientific">Alistipes shahii</name>
    <dbReference type="NCBI Taxonomy" id="328814"/>
    <lineage>
        <taxon>Bacteria</taxon>
        <taxon>Pseudomonadati</taxon>
        <taxon>Bacteroidota</taxon>
        <taxon>Bacteroidia</taxon>
        <taxon>Bacteroidales</taxon>
        <taxon>Rikenellaceae</taxon>
        <taxon>Alistipes</taxon>
    </lineage>
</organism>
<evidence type="ECO:0000256" key="1">
    <source>
        <dbReference type="SAM" id="Phobius"/>
    </source>
</evidence>
<accession>A0A5B3GEJ0</accession>
<keyword evidence="1" id="KW-1133">Transmembrane helix</keyword>
<feature type="transmembrane region" description="Helical" evidence="1">
    <location>
        <begin position="80"/>
        <end position="102"/>
    </location>
</feature>
<keyword evidence="1" id="KW-0472">Membrane</keyword>
<gene>
    <name evidence="2" type="ORF">F2Y13_03360</name>
</gene>
<name>A0A5B3GEJ0_9BACT</name>
<dbReference type="RefSeq" id="WP_008997476.1">
    <property type="nucleotide sequence ID" value="NZ_VVXK01000003.1"/>
</dbReference>
<sequence>MEPNILFYPEDNCRYLFNSVPLTFIFIENYELSPAHLVSSIFLCKGTAARERQVPFHRSAPLMPYGFDDSFPQFPAGVNWVFHQLLSHLLVLSLCFHSLLVARKIQIPTRKPIKTSK</sequence>